<dbReference type="CTD" id="796417"/>
<dbReference type="OrthoDB" id="9941497at2759"/>
<keyword evidence="1" id="KW-0732">Signal</keyword>
<dbReference type="Proteomes" id="UP000265040">
    <property type="component" value="Chromosome 22"/>
</dbReference>
<feature type="region of interest" description="Disordered" evidence="2">
    <location>
        <begin position="700"/>
        <end position="734"/>
    </location>
</feature>
<feature type="domain" description="DUF4174" evidence="3">
    <location>
        <begin position="560"/>
        <end position="690"/>
    </location>
</feature>
<dbReference type="FunCoup" id="A0A3Q1K5T8">
    <property type="interactions" value="54"/>
</dbReference>
<reference evidence="4" key="3">
    <citation type="submission" date="2025-09" db="UniProtKB">
        <authorList>
            <consortium name="Ensembl"/>
        </authorList>
    </citation>
    <scope>IDENTIFICATION</scope>
</reference>
<dbReference type="InterPro" id="IPR025232">
    <property type="entry name" value="DUF4174"/>
</dbReference>
<feature type="domain" description="DUF4174" evidence="3">
    <location>
        <begin position="402"/>
        <end position="536"/>
    </location>
</feature>
<dbReference type="GO" id="GO:0030198">
    <property type="term" value="P:extracellular matrix organization"/>
    <property type="evidence" value="ECO:0007669"/>
    <property type="project" value="TreeGrafter"/>
</dbReference>
<feature type="compositionally biased region" description="Basic residues" evidence="2">
    <location>
        <begin position="368"/>
        <end position="386"/>
    </location>
</feature>
<accession>A0A3Q1K5T8</accession>
<feature type="compositionally biased region" description="Basic and acidic residues" evidence="2">
    <location>
        <begin position="701"/>
        <end position="717"/>
    </location>
</feature>
<protein>
    <recommendedName>
        <fullName evidence="3">DUF4174 domain-containing protein</fullName>
    </recommendedName>
</protein>
<dbReference type="RefSeq" id="XP_026194905.1">
    <property type="nucleotide sequence ID" value="XM_026339120.1"/>
</dbReference>
<dbReference type="InParanoid" id="A0A3Q1K5T8"/>
<evidence type="ECO:0000313" key="4">
    <source>
        <dbReference type="Ensembl" id="ENSATEP00000027201.1"/>
    </source>
</evidence>
<dbReference type="PANTHER" id="PTHR46792">
    <property type="entry name" value="COILED-COIL DOMAIN-CONTAINING PROTEIN 80"/>
    <property type="match status" value="1"/>
</dbReference>
<feature type="region of interest" description="Disordered" evidence="2">
    <location>
        <begin position="531"/>
        <end position="558"/>
    </location>
</feature>
<feature type="region of interest" description="Disordered" evidence="2">
    <location>
        <begin position="289"/>
        <end position="393"/>
    </location>
</feature>
<name>A0A3Q1K5T8_ANATE</name>
<dbReference type="GO" id="GO:0005604">
    <property type="term" value="C:basement membrane"/>
    <property type="evidence" value="ECO:0007669"/>
    <property type="project" value="TreeGrafter"/>
</dbReference>
<reference evidence="4" key="1">
    <citation type="submission" date="2021-04" db="EMBL/GenBank/DDBJ databases">
        <authorList>
            <consortium name="Wellcome Sanger Institute Data Sharing"/>
        </authorList>
    </citation>
    <scope>NUCLEOTIDE SEQUENCE [LARGE SCALE GENOMIC DNA]</scope>
</reference>
<reference evidence="4" key="2">
    <citation type="submission" date="2025-08" db="UniProtKB">
        <authorList>
            <consortium name="Ensembl"/>
        </authorList>
    </citation>
    <scope>IDENTIFICATION</scope>
</reference>
<sequence>MSVKMFYFYTARLYVLLFAVLWSLSWPGISQSKLKDELDPNVRDWGDYSDIPPGLEQGLGLDEDSKHGDNRGVGESLSSLAPELDFLTDFAGKKRLWVITAPSHNNHYLRMMEKQLEDMEQKALNCRLAERDTFIITIIQNAMMEGRIQKTTFQGGATVENLDPDTVTKLLHYLEITSPEQGFTMLVLKKNLRVSERFPYPTRVEAIFELIDQFPMRKLEKMTRKGSNLRCKGTKKKVVKRKKIKKKVLIPQSRGNVTSVGAFQRKKAALKTKIQDILNGRSRFVIRKVPAVGSTGGRDLSSGGQSTSDGQQKEKVDSPPSVSRSNEEVKTDRPDSTAEERKKIHGGKNSEDKKEHNTKEITQEKQSSKKKGKGKKGKKGKGRGKKSNREASETDITALKEFLDTLRGTRRLMLIATPSKDATLYTQQKEEEEKHHCDLAIRKITVATIVGEDSDATLTVHHHQLESEPPLTELTEQISKPGLISLLRTELGLSSSDLFSMTITDYDIKPNRVFEAPPSTPALFEYIDNFPTRRSEKEKERRSPPDCSKDNQQPRAENSLLRFMSNRRLLLISAPSDDDYSFQQQLSALSGQECHLGIRHFALLKLTGTGAKASGTVELFPLNGHSQSEIEPLSRDTVNNLREELKINKDYFSMLIVGKDGEVKTWFPSPMWSLDNIYDLVDSMELRLQEEKLQKRLGIHCPEDRGRGGSETGHYDGYDDETAQDTYLYHQSQE</sequence>
<dbReference type="GeneID" id="113147852"/>
<dbReference type="Ensembl" id="ENSATET00000027631.3">
    <property type="protein sequence ID" value="ENSATEP00000027201.1"/>
    <property type="gene ID" value="ENSATEG00000018815.3"/>
</dbReference>
<keyword evidence="5" id="KW-1185">Reference proteome</keyword>
<feature type="compositionally biased region" description="Low complexity" evidence="2">
    <location>
        <begin position="301"/>
        <end position="310"/>
    </location>
</feature>
<evidence type="ECO:0000313" key="5">
    <source>
        <dbReference type="Proteomes" id="UP000265040"/>
    </source>
</evidence>
<dbReference type="OMA" id="FTMLVMK"/>
<dbReference type="GeneTree" id="ENSGT00940000166240"/>
<feature type="domain" description="DUF4174" evidence="3">
    <location>
        <begin position="86"/>
        <end position="220"/>
    </location>
</feature>
<dbReference type="STRING" id="64144.ENSATEP00000027201"/>
<evidence type="ECO:0000256" key="1">
    <source>
        <dbReference type="ARBA" id="ARBA00022729"/>
    </source>
</evidence>
<dbReference type="GO" id="GO:0010811">
    <property type="term" value="P:positive regulation of cell-substrate adhesion"/>
    <property type="evidence" value="ECO:0007669"/>
    <property type="project" value="TreeGrafter"/>
</dbReference>
<evidence type="ECO:0000256" key="2">
    <source>
        <dbReference type="SAM" id="MobiDB-lite"/>
    </source>
</evidence>
<feature type="compositionally biased region" description="Basic and acidic residues" evidence="2">
    <location>
        <begin position="531"/>
        <end position="549"/>
    </location>
</feature>
<evidence type="ECO:0000259" key="3">
    <source>
        <dbReference type="Pfam" id="PF13778"/>
    </source>
</evidence>
<dbReference type="PANTHER" id="PTHR46792:SF1">
    <property type="entry name" value="COILED-COIL DOMAIN-CONTAINING 80-LIKE 2"/>
    <property type="match status" value="1"/>
</dbReference>
<proteinExistence type="predicted"/>
<dbReference type="Pfam" id="PF13778">
    <property type="entry name" value="DUF4174"/>
    <property type="match status" value="3"/>
</dbReference>
<organism evidence="4 5">
    <name type="scientific">Anabas testudineus</name>
    <name type="common">Climbing perch</name>
    <name type="synonym">Anthias testudineus</name>
    <dbReference type="NCBI Taxonomy" id="64144"/>
    <lineage>
        <taxon>Eukaryota</taxon>
        <taxon>Metazoa</taxon>
        <taxon>Chordata</taxon>
        <taxon>Craniata</taxon>
        <taxon>Vertebrata</taxon>
        <taxon>Euteleostomi</taxon>
        <taxon>Actinopterygii</taxon>
        <taxon>Neopterygii</taxon>
        <taxon>Teleostei</taxon>
        <taxon>Neoteleostei</taxon>
        <taxon>Acanthomorphata</taxon>
        <taxon>Anabantaria</taxon>
        <taxon>Anabantiformes</taxon>
        <taxon>Anabantoidei</taxon>
        <taxon>Anabantidae</taxon>
        <taxon>Anabas</taxon>
    </lineage>
</organism>
<feature type="compositionally biased region" description="Basic and acidic residues" evidence="2">
    <location>
        <begin position="325"/>
        <end position="367"/>
    </location>
</feature>
<dbReference type="AlphaFoldDB" id="A0A3Q1K5T8"/>